<dbReference type="PANTHER" id="PTHR31901">
    <property type="entry name" value="GH3 DOMAIN-CONTAINING PROTEIN"/>
    <property type="match status" value="1"/>
</dbReference>
<evidence type="ECO:0000259" key="2">
    <source>
        <dbReference type="Pfam" id="PF23571"/>
    </source>
</evidence>
<dbReference type="Pfam" id="PF23571">
    <property type="entry name" value="GH3_M"/>
    <property type="match status" value="1"/>
</dbReference>
<protein>
    <submittedName>
        <fullName evidence="4">Uncharacterized protein</fullName>
    </submittedName>
</protein>
<evidence type="ECO:0000313" key="5">
    <source>
        <dbReference type="Proteomes" id="UP000822688"/>
    </source>
</evidence>
<feature type="domain" description="GH3 middle" evidence="2">
    <location>
        <begin position="397"/>
        <end position="475"/>
    </location>
</feature>
<dbReference type="EMBL" id="CM026431">
    <property type="protein sequence ID" value="KAG0558913.1"/>
    <property type="molecule type" value="Genomic_DNA"/>
</dbReference>
<name>A0A8T0GL06_CERPU</name>
<reference evidence="4" key="1">
    <citation type="submission" date="2020-06" db="EMBL/GenBank/DDBJ databases">
        <title>WGS assembly of Ceratodon purpureus strain R40.</title>
        <authorList>
            <person name="Carey S.B."/>
            <person name="Jenkins J."/>
            <person name="Shu S."/>
            <person name="Lovell J.T."/>
            <person name="Sreedasyam A."/>
            <person name="Maumus F."/>
            <person name="Tiley G.P."/>
            <person name="Fernandez-Pozo N."/>
            <person name="Barry K."/>
            <person name="Chen C."/>
            <person name="Wang M."/>
            <person name="Lipzen A."/>
            <person name="Daum C."/>
            <person name="Saski C.A."/>
            <person name="Payton A.C."/>
            <person name="Mcbreen J.C."/>
            <person name="Conrad R.E."/>
            <person name="Kollar L.M."/>
            <person name="Olsson S."/>
            <person name="Huttunen S."/>
            <person name="Landis J.B."/>
            <person name="Wickett N.J."/>
            <person name="Johnson M.G."/>
            <person name="Rensing S.A."/>
            <person name="Grimwood J."/>
            <person name="Schmutz J."/>
            <person name="Mcdaniel S.F."/>
        </authorList>
    </citation>
    <scope>NUCLEOTIDE SEQUENCE</scope>
    <source>
        <strain evidence="4">R40</strain>
    </source>
</reference>
<comment type="similarity">
    <text evidence="1">Belongs to the IAA-amido conjugating enzyme family.</text>
</comment>
<dbReference type="EMBL" id="CM026431">
    <property type="protein sequence ID" value="KAG0558914.1"/>
    <property type="molecule type" value="Genomic_DNA"/>
</dbReference>
<dbReference type="AlphaFoldDB" id="A0A8T0GL06"/>
<gene>
    <name evidence="4" type="ORF">KC19_10G064200</name>
</gene>
<comment type="caution">
    <text evidence="4">The sequence shown here is derived from an EMBL/GenBank/DDBJ whole genome shotgun (WGS) entry which is preliminary data.</text>
</comment>
<dbReference type="PANTHER" id="PTHR31901:SF48">
    <property type="entry name" value="INDOLE-3-ACETIC ACID-AMIDO SYNTHETASE GH3.10"/>
    <property type="match status" value="1"/>
</dbReference>
<dbReference type="InterPro" id="IPR004993">
    <property type="entry name" value="GH3"/>
</dbReference>
<dbReference type="GO" id="GO:0005737">
    <property type="term" value="C:cytoplasm"/>
    <property type="evidence" value="ECO:0007669"/>
    <property type="project" value="TreeGrafter"/>
</dbReference>
<dbReference type="GO" id="GO:0016881">
    <property type="term" value="F:acid-amino acid ligase activity"/>
    <property type="evidence" value="ECO:0007669"/>
    <property type="project" value="TreeGrafter"/>
</dbReference>
<organism evidence="4 5">
    <name type="scientific">Ceratodon purpureus</name>
    <name type="common">Fire moss</name>
    <name type="synonym">Dicranum purpureum</name>
    <dbReference type="NCBI Taxonomy" id="3225"/>
    <lineage>
        <taxon>Eukaryota</taxon>
        <taxon>Viridiplantae</taxon>
        <taxon>Streptophyta</taxon>
        <taxon>Embryophyta</taxon>
        <taxon>Bryophyta</taxon>
        <taxon>Bryophytina</taxon>
        <taxon>Bryopsida</taxon>
        <taxon>Dicranidae</taxon>
        <taxon>Pseudoditrichales</taxon>
        <taxon>Ditrichaceae</taxon>
        <taxon>Ceratodon</taxon>
    </lineage>
</organism>
<accession>A0A8T0GL06</accession>
<sequence>MAAHVASESSVKAELEQVYDGPAAKKSDSNAELLQLHRDGVPFVMPMRRGIDPTAPGFDPEDFLDLLAEDVMYIQHEKLREILEVQANVEYLQRHGLNGRTDVESFRKCVPVVSYGDLEDEIMRLVNGEKNPILSVDPIISFNFSSGTTGGKPKFIPSTARAFENYMFIQVYVKALYRRDFPGYKDGKALSLAFAGKQMDTPAGIKAGAMSTNYFRGPRFRDRVKDPNEEYCVPDEVILCNDTNQGMYCHLLCALAQAPAIVKVYGTFAASIVAAVRALQKQWPEIVEDIRTGTLNKKITEPEMRVAVEKMLQPNPDLASRIEKECSKEDWEGIIPRLFPKARFVACVISGSMLQYAPALKHFSGHLSMISPVYAACECAFIGLNPNMKCAPEDITYMLWPETAYYEFIPLDDDGVEQFDDGENLKLLEACDLEVGKQYELVITNVIGLYRYRIGDVIRVKSFRKTAPVYEFVRRKNVILSVHTDKTDEEELQAVVNKASELLAGTAMELSDYTSTVDVTSLPGRYVIFWEMTSSSNLDHDVLQRCANKLDESFNNDYRRWRSGNQIGPLELSIVREGTFDKVMHSAVGRGASPSQYKPPRCVNHSQALEIIKAGVEASFLSTSTPEATPSGAILLTA</sequence>
<dbReference type="Proteomes" id="UP000822688">
    <property type="component" value="Chromosome 10"/>
</dbReference>
<dbReference type="InterPro" id="IPR055378">
    <property type="entry name" value="GH3_C"/>
</dbReference>
<dbReference type="Pfam" id="PF23572">
    <property type="entry name" value="GH3_C"/>
    <property type="match status" value="1"/>
</dbReference>
<evidence type="ECO:0000256" key="1">
    <source>
        <dbReference type="ARBA" id="ARBA00008068"/>
    </source>
</evidence>
<dbReference type="Pfam" id="PF03321">
    <property type="entry name" value="GH3"/>
    <property type="match status" value="1"/>
</dbReference>
<proteinExistence type="inferred from homology"/>
<evidence type="ECO:0000313" key="4">
    <source>
        <dbReference type="EMBL" id="KAG0558914.1"/>
    </source>
</evidence>
<dbReference type="InterPro" id="IPR055377">
    <property type="entry name" value="GH3_M"/>
</dbReference>
<feature type="domain" description="GH3 C-terminal" evidence="3">
    <location>
        <begin position="490"/>
        <end position="606"/>
    </location>
</feature>
<evidence type="ECO:0000259" key="3">
    <source>
        <dbReference type="Pfam" id="PF23572"/>
    </source>
</evidence>
<keyword evidence="5" id="KW-1185">Reference proteome</keyword>